<accession>A0AAN9XL88</accession>
<reference evidence="1 2" key="1">
    <citation type="submission" date="2024-01" db="EMBL/GenBank/DDBJ databases">
        <title>The genomes of 5 underutilized Papilionoideae crops provide insights into root nodulation and disease resistanc.</title>
        <authorList>
            <person name="Jiang F."/>
        </authorList>
    </citation>
    <scope>NUCLEOTIDE SEQUENCE [LARGE SCALE GENOMIC DNA]</scope>
    <source>
        <strain evidence="1">DUOXIRENSHENG_FW03</strain>
        <tissue evidence="1">Leaves</tissue>
    </source>
</reference>
<evidence type="ECO:0000313" key="1">
    <source>
        <dbReference type="EMBL" id="KAK7396630.1"/>
    </source>
</evidence>
<protein>
    <submittedName>
        <fullName evidence="1">Uncharacterized protein</fullName>
    </submittedName>
</protein>
<comment type="caution">
    <text evidence="1">The sequence shown here is derived from an EMBL/GenBank/DDBJ whole genome shotgun (WGS) entry which is preliminary data.</text>
</comment>
<dbReference type="Proteomes" id="UP001386955">
    <property type="component" value="Unassembled WGS sequence"/>
</dbReference>
<organism evidence="1 2">
    <name type="scientific">Psophocarpus tetragonolobus</name>
    <name type="common">Winged bean</name>
    <name type="synonym">Dolichos tetragonolobus</name>
    <dbReference type="NCBI Taxonomy" id="3891"/>
    <lineage>
        <taxon>Eukaryota</taxon>
        <taxon>Viridiplantae</taxon>
        <taxon>Streptophyta</taxon>
        <taxon>Embryophyta</taxon>
        <taxon>Tracheophyta</taxon>
        <taxon>Spermatophyta</taxon>
        <taxon>Magnoliopsida</taxon>
        <taxon>eudicotyledons</taxon>
        <taxon>Gunneridae</taxon>
        <taxon>Pentapetalae</taxon>
        <taxon>rosids</taxon>
        <taxon>fabids</taxon>
        <taxon>Fabales</taxon>
        <taxon>Fabaceae</taxon>
        <taxon>Papilionoideae</taxon>
        <taxon>50 kb inversion clade</taxon>
        <taxon>NPAAA clade</taxon>
        <taxon>indigoferoid/millettioid clade</taxon>
        <taxon>Phaseoleae</taxon>
        <taxon>Psophocarpus</taxon>
    </lineage>
</organism>
<evidence type="ECO:0000313" key="2">
    <source>
        <dbReference type="Proteomes" id="UP001386955"/>
    </source>
</evidence>
<gene>
    <name evidence="1" type="ORF">VNO78_17768</name>
</gene>
<dbReference type="EMBL" id="JAYMYS010000004">
    <property type="protein sequence ID" value="KAK7396630.1"/>
    <property type="molecule type" value="Genomic_DNA"/>
</dbReference>
<sequence length="157" mass="17290">MQQPLLMMKEKKAETIPSLFGTTCITILAEALRKAPMEMETAEATFFFRIHNLEKKEEQRENQIMHHFRLVKASKGCPGPGPGDSSGSITYIMSSEKVAHRLIASTVNALWSTTPRYSVNKAGPWETGSEEALDRKLKSSCSSVPCCVCVPSLLSGL</sequence>
<keyword evidence="2" id="KW-1185">Reference proteome</keyword>
<dbReference type="AlphaFoldDB" id="A0AAN9XL88"/>
<name>A0AAN9XL88_PSOTE</name>
<proteinExistence type="predicted"/>